<evidence type="ECO:0000313" key="3">
    <source>
        <dbReference type="EMBL" id="MFC4265338.1"/>
    </source>
</evidence>
<feature type="transmembrane region" description="Helical" evidence="1">
    <location>
        <begin position="31"/>
        <end position="52"/>
    </location>
</feature>
<dbReference type="Pfam" id="PF14258">
    <property type="entry name" value="DUF4350"/>
    <property type="match status" value="1"/>
</dbReference>
<keyword evidence="1" id="KW-0472">Membrane</keyword>
<dbReference type="Proteomes" id="UP001595773">
    <property type="component" value="Unassembled WGS sequence"/>
</dbReference>
<name>A0ABV8QZP9_9MICC</name>
<dbReference type="EMBL" id="JBHSCQ010000006">
    <property type="protein sequence ID" value="MFC4265338.1"/>
    <property type="molecule type" value="Genomic_DNA"/>
</dbReference>
<protein>
    <submittedName>
        <fullName evidence="3">DUF4350 domain-containing protein</fullName>
    </submittedName>
</protein>
<comment type="caution">
    <text evidence="3">The sequence shown here is derived from an EMBL/GenBank/DDBJ whole genome shotgun (WGS) entry which is preliminary data.</text>
</comment>
<evidence type="ECO:0000256" key="1">
    <source>
        <dbReference type="SAM" id="Phobius"/>
    </source>
</evidence>
<evidence type="ECO:0000313" key="4">
    <source>
        <dbReference type="Proteomes" id="UP001595773"/>
    </source>
</evidence>
<reference evidence="4" key="1">
    <citation type="journal article" date="2019" name="Int. J. Syst. Evol. Microbiol.">
        <title>The Global Catalogue of Microorganisms (GCM) 10K type strain sequencing project: providing services to taxonomists for standard genome sequencing and annotation.</title>
        <authorList>
            <consortium name="The Broad Institute Genomics Platform"/>
            <consortium name="The Broad Institute Genome Sequencing Center for Infectious Disease"/>
            <person name="Wu L."/>
            <person name="Ma J."/>
        </authorList>
    </citation>
    <scope>NUCLEOTIDE SEQUENCE [LARGE SCALE GENOMIC DNA]</scope>
    <source>
        <strain evidence="4">CGMCC 1.10698</strain>
    </source>
</reference>
<gene>
    <name evidence="3" type="ORF">ACFOW9_06965</name>
</gene>
<organism evidence="3 4">
    <name type="scientific">Arthrobacter cryoconiti</name>
    <dbReference type="NCBI Taxonomy" id="748907"/>
    <lineage>
        <taxon>Bacteria</taxon>
        <taxon>Bacillati</taxon>
        <taxon>Actinomycetota</taxon>
        <taxon>Actinomycetes</taxon>
        <taxon>Micrococcales</taxon>
        <taxon>Micrococcaceae</taxon>
        <taxon>Arthrobacter</taxon>
    </lineage>
</organism>
<dbReference type="RefSeq" id="WP_230067370.1">
    <property type="nucleotide sequence ID" value="NZ_BAABLL010000003.1"/>
</dbReference>
<sequence>MTDNLSPLQTFTADGGAPSEHLRAGWKKHRFWMIVGMLFVTVTVTGLVLGSLGGRSGGVLSITNPAPSGAQAAATILSREGVDVLATDSLSATLDAAAANGSDASTILVFDPKGLLAPAQLSALAEAAKKTKSPIVAIRPGPLAVKALSSELSAAGTTTAGQTLEAQCTAPDAAAAGSILAGTAGDSSGSGGTPPAGDGSVNLYSGTVHCFSPVGKSGVSGILASNAMAEVTVLGSSAVVSNSGLASAGNAALTFRLLGSKSHLLWYTASLKDVPVAAHPPSLAELTPEWIFPASAWLLLVALVGMFWRGRRNGPLVTEPLPVIVKSSETVSGRARLYQDARAFGTAARTLQHATLTRLARALRLGAGVESSTIVRSLAEHTGRNHAELSALLVDTVPRNDREFLTMAAQLSALEEEVAHR</sequence>
<dbReference type="InterPro" id="IPR025646">
    <property type="entry name" value="DUF4350"/>
</dbReference>
<proteinExistence type="predicted"/>
<keyword evidence="4" id="KW-1185">Reference proteome</keyword>
<keyword evidence="1" id="KW-1133">Transmembrane helix</keyword>
<feature type="domain" description="DUF4350" evidence="2">
    <location>
        <begin position="64"/>
        <end position="258"/>
    </location>
</feature>
<keyword evidence="1" id="KW-0812">Transmembrane</keyword>
<evidence type="ECO:0000259" key="2">
    <source>
        <dbReference type="Pfam" id="PF14258"/>
    </source>
</evidence>
<accession>A0ABV8QZP9</accession>